<feature type="transmembrane region" description="Helical" evidence="1">
    <location>
        <begin position="133"/>
        <end position="152"/>
    </location>
</feature>
<keyword evidence="1" id="KW-0472">Membrane</keyword>
<feature type="transmembrane region" description="Helical" evidence="1">
    <location>
        <begin position="109"/>
        <end position="127"/>
    </location>
</feature>
<comment type="caution">
    <text evidence="2">The sequence shown here is derived from an EMBL/GenBank/DDBJ whole genome shotgun (WGS) entry which is preliminary data.</text>
</comment>
<keyword evidence="1" id="KW-1133">Transmembrane helix</keyword>
<organism evidence="2 3">
    <name type="scientific">Streptomyces luteireticuli</name>
    <dbReference type="NCBI Taxonomy" id="173858"/>
    <lineage>
        <taxon>Bacteria</taxon>
        <taxon>Bacillati</taxon>
        <taxon>Actinomycetota</taxon>
        <taxon>Actinomycetes</taxon>
        <taxon>Kitasatosporales</taxon>
        <taxon>Streptomycetaceae</taxon>
        <taxon>Streptomyces</taxon>
    </lineage>
</organism>
<sequence length="170" mass="18659">MAPWFDPDTTTVRIPKQRRGARQAPVVIVVPEQLTWRQRAVAAIGRAAWRRRRSFLPVTVAVLCLLGVAIVHGIAPAIWPVPVLAALGGPAWLVWAEQKRPAIAPRVRAWRYVLAAAWLTGGSWAAASIAYGPLAGPLPLFWLVLTITGHVLRRHLRTARSADPTPEENV</sequence>
<evidence type="ECO:0008006" key="4">
    <source>
        <dbReference type="Google" id="ProtNLM"/>
    </source>
</evidence>
<reference evidence="3" key="1">
    <citation type="journal article" date="2019" name="Int. J. Syst. Evol. Microbiol.">
        <title>The Global Catalogue of Microorganisms (GCM) 10K type strain sequencing project: providing services to taxonomists for standard genome sequencing and annotation.</title>
        <authorList>
            <consortium name="The Broad Institute Genomics Platform"/>
            <consortium name="The Broad Institute Genome Sequencing Center for Infectious Disease"/>
            <person name="Wu L."/>
            <person name="Ma J."/>
        </authorList>
    </citation>
    <scope>NUCLEOTIDE SEQUENCE [LARGE SCALE GENOMIC DNA]</scope>
    <source>
        <strain evidence="3">JCM 4788</strain>
    </source>
</reference>
<dbReference type="EMBL" id="BAAABX010000057">
    <property type="protein sequence ID" value="GAA0426491.1"/>
    <property type="molecule type" value="Genomic_DNA"/>
</dbReference>
<feature type="transmembrane region" description="Helical" evidence="1">
    <location>
        <begin position="77"/>
        <end position="97"/>
    </location>
</feature>
<keyword evidence="3" id="KW-1185">Reference proteome</keyword>
<proteinExistence type="predicted"/>
<evidence type="ECO:0000313" key="2">
    <source>
        <dbReference type="EMBL" id="GAA0426491.1"/>
    </source>
</evidence>
<keyword evidence="1" id="KW-0812">Transmembrane</keyword>
<dbReference type="Proteomes" id="UP001500879">
    <property type="component" value="Unassembled WGS sequence"/>
</dbReference>
<protein>
    <recommendedName>
        <fullName evidence="4">Integral membrane protein</fullName>
    </recommendedName>
</protein>
<gene>
    <name evidence="2" type="ORF">GCM10010357_55070</name>
</gene>
<accession>A0ABP3IWF8</accession>
<evidence type="ECO:0000313" key="3">
    <source>
        <dbReference type="Proteomes" id="UP001500879"/>
    </source>
</evidence>
<name>A0ABP3IWF8_9ACTN</name>
<feature type="transmembrane region" description="Helical" evidence="1">
    <location>
        <begin position="54"/>
        <end position="71"/>
    </location>
</feature>
<dbReference type="RefSeq" id="WP_344029873.1">
    <property type="nucleotide sequence ID" value="NZ_BAAABX010000057.1"/>
</dbReference>
<evidence type="ECO:0000256" key="1">
    <source>
        <dbReference type="SAM" id="Phobius"/>
    </source>
</evidence>